<organism evidence="7 8">
    <name type="scientific">Marinifilum flexuosum</name>
    <dbReference type="NCBI Taxonomy" id="1117708"/>
    <lineage>
        <taxon>Bacteria</taxon>
        <taxon>Pseudomonadati</taxon>
        <taxon>Bacteroidota</taxon>
        <taxon>Bacteroidia</taxon>
        <taxon>Marinilabiliales</taxon>
        <taxon>Marinifilaceae</taxon>
    </lineage>
</organism>
<evidence type="ECO:0000256" key="1">
    <source>
        <dbReference type="ARBA" id="ARBA00004196"/>
    </source>
</evidence>
<dbReference type="SUPFAM" id="SSF52833">
    <property type="entry name" value="Thioredoxin-like"/>
    <property type="match status" value="1"/>
</dbReference>
<evidence type="ECO:0000256" key="2">
    <source>
        <dbReference type="ARBA" id="ARBA00022748"/>
    </source>
</evidence>
<dbReference type="PROSITE" id="PS00194">
    <property type="entry name" value="THIOREDOXIN_1"/>
    <property type="match status" value="1"/>
</dbReference>
<dbReference type="InterPro" id="IPR025380">
    <property type="entry name" value="DUF4369"/>
</dbReference>
<dbReference type="PROSITE" id="PS51352">
    <property type="entry name" value="THIOREDOXIN_2"/>
    <property type="match status" value="1"/>
</dbReference>
<dbReference type="OrthoDB" id="9794348at2"/>
<dbReference type="CDD" id="cd02966">
    <property type="entry name" value="TlpA_like_family"/>
    <property type="match status" value="1"/>
</dbReference>
<keyword evidence="7" id="KW-0413">Isomerase</keyword>
<feature type="domain" description="Thioredoxin" evidence="6">
    <location>
        <begin position="247"/>
        <end position="389"/>
    </location>
</feature>
<keyword evidence="3" id="KW-1015">Disulfide bond</keyword>
<dbReference type="GO" id="GO:0030313">
    <property type="term" value="C:cell envelope"/>
    <property type="evidence" value="ECO:0007669"/>
    <property type="project" value="UniProtKB-SubCell"/>
</dbReference>
<dbReference type="PROSITE" id="PS51257">
    <property type="entry name" value="PROKAR_LIPOPROTEIN"/>
    <property type="match status" value="1"/>
</dbReference>
<dbReference type="InterPro" id="IPR013740">
    <property type="entry name" value="Redoxin"/>
</dbReference>
<dbReference type="PANTHER" id="PTHR42852">
    <property type="entry name" value="THIOL:DISULFIDE INTERCHANGE PROTEIN DSBE"/>
    <property type="match status" value="1"/>
</dbReference>
<feature type="signal peptide" evidence="5">
    <location>
        <begin position="1"/>
        <end position="24"/>
    </location>
</feature>
<evidence type="ECO:0000313" key="7">
    <source>
        <dbReference type="EMBL" id="RKD99773.1"/>
    </source>
</evidence>
<dbReference type="Pfam" id="PF08534">
    <property type="entry name" value="Redoxin"/>
    <property type="match status" value="1"/>
</dbReference>
<dbReference type="InterPro" id="IPR036249">
    <property type="entry name" value="Thioredoxin-like_sf"/>
</dbReference>
<evidence type="ECO:0000256" key="4">
    <source>
        <dbReference type="ARBA" id="ARBA00023284"/>
    </source>
</evidence>
<keyword evidence="8" id="KW-1185">Reference proteome</keyword>
<dbReference type="Proteomes" id="UP000284531">
    <property type="component" value="Unassembled WGS sequence"/>
</dbReference>
<dbReference type="InterPro" id="IPR013766">
    <property type="entry name" value="Thioredoxin_domain"/>
</dbReference>
<accession>A0A419WWB7</accession>
<dbReference type="GO" id="GO:0016853">
    <property type="term" value="F:isomerase activity"/>
    <property type="evidence" value="ECO:0007669"/>
    <property type="project" value="UniProtKB-KW"/>
</dbReference>
<dbReference type="EMBL" id="RAPQ01000010">
    <property type="protein sequence ID" value="RKD99773.1"/>
    <property type="molecule type" value="Genomic_DNA"/>
</dbReference>
<dbReference type="InterPro" id="IPR050553">
    <property type="entry name" value="Thioredoxin_ResA/DsbE_sf"/>
</dbReference>
<dbReference type="InterPro" id="IPR017937">
    <property type="entry name" value="Thioredoxin_CS"/>
</dbReference>
<proteinExistence type="predicted"/>
<comment type="subcellular location">
    <subcellularLocation>
        <location evidence="1">Cell envelope</location>
    </subcellularLocation>
</comment>
<dbReference type="GO" id="GO:0017004">
    <property type="term" value="P:cytochrome complex assembly"/>
    <property type="evidence" value="ECO:0007669"/>
    <property type="project" value="UniProtKB-KW"/>
</dbReference>
<dbReference type="AlphaFoldDB" id="A0A419WWB7"/>
<dbReference type="GO" id="GO:0016491">
    <property type="term" value="F:oxidoreductase activity"/>
    <property type="evidence" value="ECO:0007669"/>
    <property type="project" value="InterPro"/>
</dbReference>
<reference evidence="7 8" key="1">
    <citation type="submission" date="2018-09" db="EMBL/GenBank/DDBJ databases">
        <title>Genomic Encyclopedia of Archaeal and Bacterial Type Strains, Phase II (KMG-II): from individual species to whole genera.</title>
        <authorList>
            <person name="Goeker M."/>
        </authorList>
    </citation>
    <scope>NUCLEOTIDE SEQUENCE [LARGE SCALE GENOMIC DNA]</scope>
    <source>
        <strain evidence="7 8">DSM 21950</strain>
    </source>
</reference>
<feature type="chain" id="PRO_5019492748" evidence="5">
    <location>
        <begin position="25"/>
        <end position="390"/>
    </location>
</feature>
<evidence type="ECO:0000256" key="3">
    <source>
        <dbReference type="ARBA" id="ARBA00023157"/>
    </source>
</evidence>
<keyword evidence="4" id="KW-0676">Redox-active center</keyword>
<dbReference type="Pfam" id="PF14289">
    <property type="entry name" value="DUF4369"/>
    <property type="match status" value="1"/>
</dbReference>
<evidence type="ECO:0000313" key="8">
    <source>
        <dbReference type="Proteomes" id="UP000284531"/>
    </source>
</evidence>
<dbReference type="PANTHER" id="PTHR42852:SF6">
    <property type="entry name" value="THIOL:DISULFIDE INTERCHANGE PROTEIN DSBE"/>
    <property type="match status" value="1"/>
</dbReference>
<dbReference type="Gene3D" id="3.40.30.10">
    <property type="entry name" value="Glutaredoxin"/>
    <property type="match status" value="1"/>
</dbReference>
<sequence>MNMKELNKLRLLIFVLFISALASCQQEASSYKISGNFPEEMIGDTIVLKDYNKQVVAKIAVEGTSVSVTGSIQEATKVRVGTSKRGHGSFILENANYKISLENGRLNFKGGECNDLVYAYRYTDAYKESVKNRQKVLEEAFTGINSQSADEQDVKALEEARRKSGEAYAAVSKIVSDHQITIVEGDYPAYTKLLALEPSTYGVRNFEKYVSVVEEIKKELEEDNAYLKMVEASIARRKSNIAKSKKFAVGRKYTDVSATTIDGKKISLSDVVPNYKFTLIEFWASWCGPCRASFPHLKKVYSKYHDKGFEVFGVSLDTKEKAYLKASKQEDIPWINAVDYNGYKGDAAKAYNVSGIPFTVLIAKDGTIVAAGDNIRDEKLDEKLKELFGE</sequence>
<keyword evidence="2" id="KW-0201">Cytochrome c-type biogenesis</keyword>
<comment type="caution">
    <text evidence="7">The sequence shown here is derived from an EMBL/GenBank/DDBJ whole genome shotgun (WGS) entry which is preliminary data.</text>
</comment>
<protein>
    <submittedName>
        <fullName evidence="7">Thiol-disulfide isomerase/thioredoxin</fullName>
    </submittedName>
</protein>
<evidence type="ECO:0000256" key="5">
    <source>
        <dbReference type="SAM" id="SignalP"/>
    </source>
</evidence>
<keyword evidence="5" id="KW-0732">Signal</keyword>
<gene>
    <name evidence="7" type="ORF">BXY64_2754</name>
</gene>
<evidence type="ECO:0000259" key="6">
    <source>
        <dbReference type="PROSITE" id="PS51352"/>
    </source>
</evidence>
<name>A0A419WWB7_9BACT</name>